<evidence type="ECO:0000256" key="1">
    <source>
        <dbReference type="ARBA" id="ARBA00023015"/>
    </source>
</evidence>
<dbReference type="InterPro" id="IPR009057">
    <property type="entry name" value="Homeodomain-like_sf"/>
</dbReference>
<organism evidence="5 6">
    <name type="scientific">Victivallis vadensis</name>
    <dbReference type="NCBI Taxonomy" id="172901"/>
    <lineage>
        <taxon>Bacteria</taxon>
        <taxon>Pseudomonadati</taxon>
        <taxon>Lentisphaerota</taxon>
        <taxon>Lentisphaeria</taxon>
        <taxon>Victivallales</taxon>
        <taxon>Victivallaceae</taxon>
        <taxon>Victivallis</taxon>
    </lineage>
</organism>
<dbReference type="Gene3D" id="1.10.10.60">
    <property type="entry name" value="Homeodomain-like"/>
    <property type="match status" value="2"/>
</dbReference>
<name>A0A848B0B7_9BACT</name>
<gene>
    <name evidence="5" type="ORF">HF882_18440</name>
</gene>
<dbReference type="SUPFAM" id="SSF46689">
    <property type="entry name" value="Homeodomain-like"/>
    <property type="match status" value="1"/>
</dbReference>
<dbReference type="PROSITE" id="PS01124">
    <property type="entry name" value="HTH_ARAC_FAMILY_2"/>
    <property type="match status" value="1"/>
</dbReference>
<dbReference type="GO" id="GO:0043565">
    <property type="term" value="F:sequence-specific DNA binding"/>
    <property type="evidence" value="ECO:0007669"/>
    <property type="project" value="InterPro"/>
</dbReference>
<dbReference type="EMBL" id="JABAEW010000050">
    <property type="protein sequence ID" value="NMD88571.1"/>
    <property type="molecule type" value="Genomic_DNA"/>
</dbReference>
<evidence type="ECO:0000313" key="5">
    <source>
        <dbReference type="EMBL" id="NMD88571.1"/>
    </source>
</evidence>
<reference evidence="5 6" key="1">
    <citation type="submission" date="2020-04" db="EMBL/GenBank/DDBJ databases">
        <authorList>
            <person name="Hitch T.C.A."/>
            <person name="Wylensek D."/>
            <person name="Clavel T."/>
        </authorList>
    </citation>
    <scope>NUCLEOTIDE SEQUENCE [LARGE SCALE GENOMIC DNA]</scope>
    <source>
        <strain evidence="5 6">COR2-253-APC-1A</strain>
    </source>
</reference>
<accession>A0A848B0B7</accession>
<dbReference type="InterPro" id="IPR018060">
    <property type="entry name" value="HTH_AraC"/>
</dbReference>
<keyword evidence="3" id="KW-0804">Transcription</keyword>
<protein>
    <submittedName>
        <fullName evidence="5">Helix-turn-helix transcriptional regulator</fullName>
    </submittedName>
</protein>
<evidence type="ECO:0000256" key="2">
    <source>
        <dbReference type="ARBA" id="ARBA00023125"/>
    </source>
</evidence>
<dbReference type="AlphaFoldDB" id="A0A848B0B7"/>
<proteinExistence type="predicted"/>
<feature type="domain" description="HTH araC/xylS-type" evidence="4">
    <location>
        <begin position="143"/>
        <end position="218"/>
    </location>
</feature>
<dbReference type="PANTHER" id="PTHR43280:SF2">
    <property type="entry name" value="HTH-TYPE TRANSCRIPTIONAL REGULATOR EXSA"/>
    <property type="match status" value="1"/>
</dbReference>
<evidence type="ECO:0000313" key="6">
    <source>
        <dbReference type="Proteomes" id="UP000576225"/>
    </source>
</evidence>
<keyword evidence="2" id="KW-0238">DNA-binding</keyword>
<dbReference type="PROSITE" id="PS00041">
    <property type="entry name" value="HTH_ARAC_FAMILY_1"/>
    <property type="match status" value="1"/>
</dbReference>
<evidence type="ECO:0000256" key="3">
    <source>
        <dbReference type="ARBA" id="ARBA00023163"/>
    </source>
</evidence>
<dbReference type="SMART" id="SM00342">
    <property type="entry name" value="HTH_ARAC"/>
    <property type="match status" value="1"/>
</dbReference>
<dbReference type="PANTHER" id="PTHR43280">
    <property type="entry name" value="ARAC-FAMILY TRANSCRIPTIONAL REGULATOR"/>
    <property type="match status" value="1"/>
</dbReference>
<dbReference type="Pfam" id="PF12833">
    <property type="entry name" value="HTH_18"/>
    <property type="match status" value="1"/>
</dbReference>
<dbReference type="InterPro" id="IPR018062">
    <property type="entry name" value="HTH_AraC-typ_CS"/>
</dbReference>
<dbReference type="Proteomes" id="UP000576225">
    <property type="component" value="Unassembled WGS sequence"/>
</dbReference>
<keyword evidence="1" id="KW-0805">Transcription regulation</keyword>
<sequence length="223" mass="26541">MEILVGGAVCYEGNTYRRGTVFCHAAGDMTLHDFPKNQPYRVLLLLFENYDRKKWNLPHIGQWRHLASLDSFVHDALEDFHLKTDPELLAEYLFTSLRQNLLVVPDITVDRRAELAREIFVVRDKLEHLDEDINWQEFSLVRAGYSPVYLRTFFKEQFNIPPYQYRLRYRIQTACKLLVESTLSIREISEKTRFRNLETFYRAFKKQTGTTPAQYRRKNSSHQ</sequence>
<comment type="caution">
    <text evidence="5">The sequence shown here is derived from an EMBL/GenBank/DDBJ whole genome shotgun (WGS) entry which is preliminary data.</text>
</comment>
<evidence type="ECO:0000259" key="4">
    <source>
        <dbReference type="PROSITE" id="PS01124"/>
    </source>
</evidence>
<dbReference type="GO" id="GO:0003700">
    <property type="term" value="F:DNA-binding transcription factor activity"/>
    <property type="evidence" value="ECO:0007669"/>
    <property type="project" value="InterPro"/>
</dbReference>